<dbReference type="AlphaFoldDB" id="A0AAU8DKB0"/>
<keyword evidence="2" id="KW-0472">Membrane</keyword>
<gene>
    <name evidence="3" type="ORF">ABLG96_14135</name>
</gene>
<feature type="transmembrane region" description="Helical" evidence="2">
    <location>
        <begin position="65"/>
        <end position="84"/>
    </location>
</feature>
<feature type="region of interest" description="Disordered" evidence="1">
    <location>
        <begin position="1"/>
        <end position="22"/>
    </location>
</feature>
<sequence length="95" mass="9945">MSRVAHRFAGGPAPTPKARAGAGRASYEWRTFGLALIAAAIATVTLLGLRFLVAAPDAGAALTQRVPMIGVVVAIWFVSGPLWWSGRSAADRVRS</sequence>
<proteinExistence type="predicted"/>
<evidence type="ECO:0000313" key="3">
    <source>
        <dbReference type="EMBL" id="XCG62389.1"/>
    </source>
</evidence>
<keyword evidence="2" id="KW-0812">Transmembrane</keyword>
<dbReference type="RefSeq" id="WP_353648004.1">
    <property type="nucleotide sequence ID" value="NZ_CP159218.1"/>
</dbReference>
<accession>A0AAU8DKB0</accession>
<evidence type="ECO:0000256" key="1">
    <source>
        <dbReference type="SAM" id="MobiDB-lite"/>
    </source>
</evidence>
<feature type="transmembrane region" description="Helical" evidence="2">
    <location>
        <begin position="32"/>
        <end position="53"/>
    </location>
</feature>
<evidence type="ECO:0000256" key="2">
    <source>
        <dbReference type="SAM" id="Phobius"/>
    </source>
</evidence>
<name>A0AAU8DKB0_9ACTN</name>
<organism evidence="3">
    <name type="scientific">Nakamurella sp. A5-74</name>
    <dbReference type="NCBI Taxonomy" id="3158264"/>
    <lineage>
        <taxon>Bacteria</taxon>
        <taxon>Bacillati</taxon>
        <taxon>Actinomycetota</taxon>
        <taxon>Actinomycetes</taxon>
        <taxon>Nakamurellales</taxon>
        <taxon>Nakamurellaceae</taxon>
        <taxon>Nakamurella</taxon>
    </lineage>
</organism>
<keyword evidence="2" id="KW-1133">Transmembrane helix</keyword>
<reference evidence="3" key="1">
    <citation type="submission" date="2024-05" db="EMBL/GenBank/DDBJ databases">
        <authorList>
            <person name="Cai S.Y."/>
            <person name="Jin L.M."/>
            <person name="Li H.R."/>
        </authorList>
    </citation>
    <scope>NUCLEOTIDE SEQUENCE</scope>
    <source>
        <strain evidence="3">A5-74</strain>
    </source>
</reference>
<protein>
    <submittedName>
        <fullName evidence="3">Uncharacterized protein</fullName>
    </submittedName>
</protein>
<dbReference type="EMBL" id="CP159218">
    <property type="protein sequence ID" value="XCG62389.1"/>
    <property type="molecule type" value="Genomic_DNA"/>
</dbReference>